<keyword evidence="3" id="KW-1185">Reference proteome</keyword>
<sequence>MPEDERPSHGSGDSEKERCAMASPFDHKVVVGWIETGDYERLRSEDHDQHPSGRVGRPEDIVRACLYLTDPSNDFITGTNLTIDGGMTKKMIYAED</sequence>
<dbReference type="AlphaFoldDB" id="A0A7G5BSN4"/>
<reference evidence="2 3" key="1">
    <citation type="submission" date="2019-07" db="EMBL/GenBank/DDBJ databases">
        <authorList>
            <person name="Kim J.K."/>
            <person name="Cheong H.-M."/>
            <person name="Choi Y."/>
            <person name="Hwang K.J."/>
            <person name="Lee S."/>
            <person name="Choi C."/>
        </authorList>
    </citation>
    <scope>NUCLEOTIDE SEQUENCE [LARGE SCALE GENOMIC DNA]</scope>
    <source>
        <strain evidence="2 3">KS 22</strain>
    </source>
</reference>
<dbReference type="InterPro" id="IPR002347">
    <property type="entry name" value="SDR_fam"/>
</dbReference>
<dbReference type="Gene3D" id="3.40.50.720">
    <property type="entry name" value="NAD(P)-binding Rossmann-like Domain"/>
    <property type="match status" value="1"/>
</dbReference>
<dbReference type="InterPro" id="IPR036291">
    <property type="entry name" value="NAD(P)-bd_dom_sf"/>
</dbReference>
<feature type="region of interest" description="Disordered" evidence="1">
    <location>
        <begin position="1"/>
        <end position="23"/>
    </location>
</feature>
<dbReference type="Pfam" id="PF13561">
    <property type="entry name" value="adh_short_C2"/>
    <property type="match status" value="1"/>
</dbReference>
<dbReference type="EMBL" id="CP041969">
    <property type="protein sequence ID" value="QMV39968.1"/>
    <property type="molecule type" value="Genomic_DNA"/>
</dbReference>
<evidence type="ECO:0000256" key="1">
    <source>
        <dbReference type="SAM" id="MobiDB-lite"/>
    </source>
</evidence>
<evidence type="ECO:0000313" key="3">
    <source>
        <dbReference type="Proteomes" id="UP000515679"/>
    </source>
</evidence>
<accession>A0A7G5BSN4</accession>
<dbReference type="Proteomes" id="UP000515679">
    <property type="component" value="Chromosome"/>
</dbReference>
<organism evidence="2 3">
    <name type="scientific">Cohnella cholangitidis</name>
    <dbReference type="NCBI Taxonomy" id="2598458"/>
    <lineage>
        <taxon>Bacteria</taxon>
        <taxon>Bacillati</taxon>
        <taxon>Bacillota</taxon>
        <taxon>Bacilli</taxon>
        <taxon>Bacillales</taxon>
        <taxon>Paenibacillaceae</taxon>
        <taxon>Cohnella</taxon>
    </lineage>
</organism>
<name>A0A7G5BSN4_9BACL</name>
<evidence type="ECO:0000313" key="2">
    <source>
        <dbReference type="EMBL" id="QMV39968.1"/>
    </source>
</evidence>
<dbReference type="SUPFAM" id="SSF51735">
    <property type="entry name" value="NAD(P)-binding Rossmann-fold domains"/>
    <property type="match status" value="1"/>
</dbReference>
<dbReference type="KEGG" id="cchl:FPL14_01175"/>
<protein>
    <submittedName>
        <fullName evidence="2">SDR family oxidoreductase</fullName>
    </submittedName>
</protein>
<proteinExistence type="predicted"/>
<gene>
    <name evidence="2" type="ORF">FPL14_01175</name>
</gene>